<organism evidence="1 2">
    <name type="scientific">Podospora didyma</name>
    <dbReference type="NCBI Taxonomy" id="330526"/>
    <lineage>
        <taxon>Eukaryota</taxon>
        <taxon>Fungi</taxon>
        <taxon>Dikarya</taxon>
        <taxon>Ascomycota</taxon>
        <taxon>Pezizomycotina</taxon>
        <taxon>Sordariomycetes</taxon>
        <taxon>Sordariomycetidae</taxon>
        <taxon>Sordariales</taxon>
        <taxon>Podosporaceae</taxon>
        <taxon>Podospora</taxon>
    </lineage>
</organism>
<reference evidence="1" key="2">
    <citation type="submission" date="2023-06" db="EMBL/GenBank/DDBJ databases">
        <authorList>
            <consortium name="Lawrence Berkeley National Laboratory"/>
            <person name="Haridas S."/>
            <person name="Hensen N."/>
            <person name="Bonometti L."/>
            <person name="Westerberg I."/>
            <person name="Brannstrom I.O."/>
            <person name="Guillou S."/>
            <person name="Cros-Aarteil S."/>
            <person name="Calhoun S."/>
            <person name="Kuo A."/>
            <person name="Mondo S."/>
            <person name="Pangilinan J."/>
            <person name="Riley R."/>
            <person name="LaButti K."/>
            <person name="Andreopoulos B."/>
            <person name="Lipzen A."/>
            <person name="Chen C."/>
            <person name="Yanf M."/>
            <person name="Daum C."/>
            <person name="Ng V."/>
            <person name="Clum A."/>
            <person name="Steindorff A."/>
            <person name="Ohm R."/>
            <person name="Martin F."/>
            <person name="Silar P."/>
            <person name="Natvig D."/>
            <person name="Lalanne C."/>
            <person name="Gautier V."/>
            <person name="Ament-velasquez S.L."/>
            <person name="Kruys A."/>
            <person name="Hutchinson M.I."/>
            <person name="Powell A.J."/>
            <person name="Barry K."/>
            <person name="Miller A.N."/>
            <person name="Grigoriev I.V."/>
            <person name="Debuchy R."/>
            <person name="Gladieux P."/>
            <person name="Thoren M.H."/>
            <person name="Johannesson H."/>
        </authorList>
    </citation>
    <scope>NUCLEOTIDE SEQUENCE</scope>
    <source>
        <strain evidence="1">CBS 232.78</strain>
    </source>
</reference>
<dbReference type="AlphaFoldDB" id="A0AAE0NS52"/>
<accession>A0AAE0NS52</accession>
<name>A0AAE0NS52_9PEZI</name>
<reference evidence="1" key="1">
    <citation type="journal article" date="2023" name="Mol. Phylogenet. Evol.">
        <title>Genome-scale phylogeny and comparative genomics of the fungal order Sordariales.</title>
        <authorList>
            <person name="Hensen N."/>
            <person name="Bonometti L."/>
            <person name="Westerberg I."/>
            <person name="Brannstrom I.O."/>
            <person name="Guillou S."/>
            <person name="Cros-Aarteil S."/>
            <person name="Calhoun S."/>
            <person name="Haridas S."/>
            <person name="Kuo A."/>
            <person name="Mondo S."/>
            <person name="Pangilinan J."/>
            <person name="Riley R."/>
            <person name="LaButti K."/>
            <person name="Andreopoulos B."/>
            <person name="Lipzen A."/>
            <person name="Chen C."/>
            <person name="Yan M."/>
            <person name="Daum C."/>
            <person name="Ng V."/>
            <person name="Clum A."/>
            <person name="Steindorff A."/>
            <person name="Ohm R.A."/>
            <person name="Martin F."/>
            <person name="Silar P."/>
            <person name="Natvig D.O."/>
            <person name="Lalanne C."/>
            <person name="Gautier V."/>
            <person name="Ament-Velasquez S.L."/>
            <person name="Kruys A."/>
            <person name="Hutchinson M.I."/>
            <person name="Powell A.J."/>
            <person name="Barry K."/>
            <person name="Miller A.N."/>
            <person name="Grigoriev I.V."/>
            <person name="Debuchy R."/>
            <person name="Gladieux P."/>
            <person name="Hiltunen Thoren M."/>
            <person name="Johannesson H."/>
        </authorList>
    </citation>
    <scope>NUCLEOTIDE SEQUENCE</scope>
    <source>
        <strain evidence="1">CBS 232.78</strain>
    </source>
</reference>
<dbReference type="Proteomes" id="UP001285441">
    <property type="component" value="Unassembled WGS sequence"/>
</dbReference>
<evidence type="ECO:0000313" key="1">
    <source>
        <dbReference type="EMBL" id="KAK3386696.1"/>
    </source>
</evidence>
<protein>
    <submittedName>
        <fullName evidence="1">Uncharacterized protein</fullName>
    </submittedName>
</protein>
<proteinExistence type="predicted"/>
<evidence type="ECO:0000313" key="2">
    <source>
        <dbReference type="Proteomes" id="UP001285441"/>
    </source>
</evidence>
<keyword evidence="2" id="KW-1185">Reference proteome</keyword>
<sequence length="103" mass="11547">MSTRSRTPPPRPSRIIHLRQSARRRRPILLALPAGPSFSLRASIPPGPVITRLAISSTACKESRLVMRKSAEDRDVITGCFKSSGQCFQIQEWDLVCLQGLYR</sequence>
<gene>
    <name evidence="1" type="ORF">B0H63DRAFT_520773</name>
</gene>
<dbReference type="EMBL" id="JAULSW010000003">
    <property type="protein sequence ID" value="KAK3386696.1"/>
    <property type="molecule type" value="Genomic_DNA"/>
</dbReference>
<comment type="caution">
    <text evidence="1">The sequence shown here is derived from an EMBL/GenBank/DDBJ whole genome shotgun (WGS) entry which is preliminary data.</text>
</comment>